<evidence type="ECO:0000256" key="4">
    <source>
        <dbReference type="ARBA" id="ARBA00022989"/>
    </source>
</evidence>
<dbReference type="Proteomes" id="UP001501303">
    <property type="component" value="Unassembled WGS sequence"/>
</dbReference>
<proteinExistence type="inferred from homology"/>
<protein>
    <recommendedName>
        <fullName evidence="9">Lysoplasmalogenase</fullName>
    </recommendedName>
</protein>
<sequence>MTASPHARRVQLAFVAVAVLHLAGHLAGVELLQQLTKPLLMPALAAWVFVCRGPRLLLVALLFGWGGDVLLQTGNDTLFLFGMASFGIGHLCYLMLFRRFGSFDARRTALFVGGYAVVTAVTVAALWPDLDAPLRIPVAGYSLLLAVMACFAAAGAGWRAGIGGALFLLSDTLIAVRMAEWQLLPAHGFWVMLTYVAAQYLLADGLLRRAAAVQDDRRAGRPAEAVG</sequence>
<dbReference type="PANTHER" id="PTHR31885">
    <property type="entry name" value="GH04784P"/>
    <property type="match status" value="1"/>
</dbReference>
<reference evidence="8" key="1">
    <citation type="journal article" date="2019" name="Int. J. Syst. Evol. Microbiol.">
        <title>The Global Catalogue of Microorganisms (GCM) 10K type strain sequencing project: providing services to taxonomists for standard genome sequencing and annotation.</title>
        <authorList>
            <consortium name="The Broad Institute Genomics Platform"/>
            <consortium name="The Broad Institute Genome Sequencing Center for Infectious Disease"/>
            <person name="Wu L."/>
            <person name="Ma J."/>
        </authorList>
    </citation>
    <scope>NUCLEOTIDE SEQUENCE [LARGE SCALE GENOMIC DNA]</scope>
    <source>
        <strain evidence="8">JCM 13581</strain>
    </source>
</reference>
<keyword evidence="3 6" id="KW-0812">Transmembrane</keyword>
<evidence type="ECO:0000256" key="6">
    <source>
        <dbReference type="SAM" id="Phobius"/>
    </source>
</evidence>
<evidence type="ECO:0008006" key="9">
    <source>
        <dbReference type="Google" id="ProtNLM"/>
    </source>
</evidence>
<evidence type="ECO:0000256" key="5">
    <source>
        <dbReference type="ARBA" id="ARBA00023136"/>
    </source>
</evidence>
<feature type="transmembrane region" description="Helical" evidence="6">
    <location>
        <begin position="139"/>
        <end position="158"/>
    </location>
</feature>
<dbReference type="RefSeq" id="WP_344265303.1">
    <property type="nucleotide sequence ID" value="NZ_BAAAMJ010000064.1"/>
</dbReference>
<comment type="subcellular location">
    <subcellularLocation>
        <location evidence="1">Membrane</location>
        <topology evidence="1">Multi-pass membrane protein</topology>
    </subcellularLocation>
</comment>
<keyword evidence="4 6" id="KW-1133">Transmembrane helix</keyword>
<feature type="transmembrane region" description="Helical" evidence="6">
    <location>
        <begin position="189"/>
        <end position="207"/>
    </location>
</feature>
<evidence type="ECO:0000256" key="3">
    <source>
        <dbReference type="ARBA" id="ARBA00022692"/>
    </source>
</evidence>
<dbReference type="EMBL" id="BAAAMJ010000064">
    <property type="protein sequence ID" value="GAA1931230.1"/>
    <property type="molecule type" value="Genomic_DNA"/>
</dbReference>
<evidence type="ECO:0000256" key="1">
    <source>
        <dbReference type="ARBA" id="ARBA00004141"/>
    </source>
</evidence>
<keyword evidence="5 6" id="KW-0472">Membrane</keyword>
<dbReference type="Pfam" id="PF07947">
    <property type="entry name" value="YhhN"/>
    <property type="match status" value="1"/>
</dbReference>
<accession>A0ABP5B6L5</accession>
<evidence type="ECO:0000313" key="7">
    <source>
        <dbReference type="EMBL" id="GAA1931230.1"/>
    </source>
</evidence>
<comment type="caution">
    <text evidence="7">The sequence shown here is derived from an EMBL/GenBank/DDBJ whole genome shotgun (WGS) entry which is preliminary data.</text>
</comment>
<comment type="similarity">
    <text evidence="2">Belongs to the TMEM86 family.</text>
</comment>
<feature type="transmembrane region" description="Helical" evidence="6">
    <location>
        <begin position="78"/>
        <end position="97"/>
    </location>
</feature>
<evidence type="ECO:0000313" key="8">
    <source>
        <dbReference type="Proteomes" id="UP001501303"/>
    </source>
</evidence>
<dbReference type="InterPro" id="IPR012506">
    <property type="entry name" value="TMEM86B-like"/>
</dbReference>
<dbReference type="PANTHER" id="PTHR31885:SF6">
    <property type="entry name" value="GH04784P"/>
    <property type="match status" value="1"/>
</dbReference>
<name>A0ABP5B6L5_9ACTN</name>
<keyword evidence="8" id="KW-1185">Reference proteome</keyword>
<evidence type="ECO:0000256" key="2">
    <source>
        <dbReference type="ARBA" id="ARBA00007375"/>
    </source>
</evidence>
<feature type="transmembrane region" description="Helical" evidence="6">
    <location>
        <begin position="109"/>
        <end position="127"/>
    </location>
</feature>
<feature type="transmembrane region" description="Helical" evidence="6">
    <location>
        <begin position="12"/>
        <end position="32"/>
    </location>
</feature>
<feature type="transmembrane region" description="Helical" evidence="6">
    <location>
        <begin position="44"/>
        <end position="66"/>
    </location>
</feature>
<organism evidence="7 8">
    <name type="scientific">Streptomyces sodiiphilus</name>
    <dbReference type="NCBI Taxonomy" id="226217"/>
    <lineage>
        <taxon>Bacteria</taxon>
        <taxon>Bacillati</taxon>
        <taxon>Actinomycetota</taxon>
        <taxon>Actinomycetes</taxon>
        <taxon>Kitasatosporales</taxon>
        <taxon>Streptomycetaceae</taxon>
        <taxon>Streptomyces</taxon>
    </lineage>
</organism>
<gene>
    <name evidence="7" type="ORF">GCM10009716_43090</name>
</gene>